<dbReference type="EMBL" id="VUMN01000009">
    <property type="protein sequence ID" value="MSS58330.1"/>
    <property type="molecule type" value="Genomic_DNA"/>
</dbReference>
<dbReference type="GO" id="GO:0051539">
    <property type="term" value="F:4 iron, 4 sulfur cluster binding"/>
    <property type="evidence" value="ECO:0007669"/>
    <property type="project" value="UniProtKB-KW"/>
</dbReference>
<dbReference type="Pfam" id="PF02906">
    <property type="entry name" value="Fe_hyd_lg_C"/>
    <property type="match status" value="1"/>
</dbReference>
<feature type="domain" description="4Fe-4S ferredoxin-type" evidence="7">
    <location>
        <begin position="128"/>
        <end position="157"/>
    </location>
</feature>
<dbReference type="InterPro" id="IPR050294">
    <property type="entry name" value="RnfB_subfamily"/>
</dbReference>
<sequence length="491" mass="54460">MENMFSNDSRQFKFDILVQLCKQVYETGQVDEKAIRDYGKKLVSMDTPRVRCCVYKEREVLRQRIRLAEGKMANDAAEYNPRQIVQVIDAACDGCTIKKIRVTDNCRRCMAKSCVAACHFGAMHIGTTRSEIDYSMCKECGACARACPYNAIVVTERPCYAHCPVQAISWDKHNIAVIDENKCINCGQCEGACPFGAIEDISWVVPVVQLLKMKTPCYAIVAPSIQGQFENTSLAQIMKAIEKLGFEKCYEVAIGADAVAKFEAAELKEHKEKGLPMTTSCCPGFVNMLKIHFPEQYKNNKSTTVTPMMAIARKLKQEHPDHGIVFIGPCLAKKQEAMSENTPVDYVLTYEELAALLISRQINPAEIPAEELKDYPSNYGRNFAATGGVAAAVAEAAKEAGDGPYTTYLANGAMECKKQLMLIKAGKFQQDILEGMCCPGGCIAGPACISDPMQVKGRMMKENMKTDKKTIAKSMEIYDFDQVDMDVTHKF</sequence>
<evidence type="ECO:0000256" key="6">
    <source>
        <dbReference type="ARBA" id="ARBA00023014"/>
    </source>
</evidence>
<proteinExistence type="predicted"/>
<keyword evidence="9" id="KW-1185">Reference proteome</keyword>
<dbReference type="InterPro" id="IPR017900">
    <property type="entry name" value="4Fe4S_Fe_S_CS"/>
</dbReference>
<dbReference type="InterPro" id="IPR009016">
    <property type="entry name" value="Fe_hydrogenase"/>
</dbReference>
<dbReference type="Proteomes" id="UP000461880">
    <property type="component" value="Unassembled WGS sequence"/>
</dbReference>
<dbReference type="PANTHER" id="PTHR42859:SF10">
    <property type="entry name" value="DIMETHYLSULFOXIDE REDUCTASE CHAIN B"/>
    <property type="match status" value="1"/>
</dbReference>
<comment type="caution">
    <text evidence="8">The sequence shown here is derived from an EMBL/GenBank/DDBJ whole genome shotgun (WGS) entry which is preliminary data.</text>
</comment>
<dbReference type="PROSITE" id="PS51379">
    <property type="entry name" value="4FE4S_FER_2"/>
    <property type="match status" value="2"/>
</dbReference>
<protein>
    <submittedName>
        <fullName evidence="8">4Fe-4S dicluster domain-containing protein</fullName>
    </submittedName>
</protein>
<dbReference type="NCBIfam" id="TIGR04105">
    <property type="entry name" value="FeFe_hydrog_B1"/>
    <property type="match status" value="1"/>
</dbReference>
<evidence type="ECO:0000313" key="9">
    <source>
        <dbReference type="Proteomes" id="UP000461880"/>
    </source>
</evidence>
<keyword evidence="5" id="KW-0408">Iron</keyword>
<dbReference type="PROSITE" id="PS00198">
    <property type="entry name" value="4FE4S_FER_1"/>
    <property type="match status" value="1"/>
</dbReference>
<dbReference type="InterPro" id="IPR027631">
    <property type="entry name" value="Mono_FeFe_hydrog"/>
</dbReference>
<dbReference type="Gene3D" id="3.30.70.20">
    <property type="match status" value="2"/>
</dbReference>
<gene>
    <name evidence="8" type="ORF">FYJ51_05370</name>
</gene>
<keyword evidence="3" id="KW-0479">Metal-binding</keyword>
<evidence type="ECO:0000313" key="8">
    <source>
        <dbReference type="EMBL" id="MSS58330.1"/>
    </source>
</evidence>
<dbReference type="PANTHER" id="PTHR42859">
    <property type="entry name" value="OXIDOREDUCTASE"/>
    <property type="match status" value="1"/>
</dbReference>
<feature type="domain" description="4Fe-4S ferredoxin-type" evidence="7">
    <location>
        <begin position="174"/>
        <end position="204"/>
    </location>
</feature>
<keyword evidence="1" id="KW-0813">Transport</keyword>
<dbReference type="InterPro" id="IPR004108">
    <property type="entry name" value="Fe_hydrogenase_lsu_C"/>
</dbReference>
<evidence type="ECO:0000256" key="2">
    <source>
        <dbReference type="ARBA" id="ARBA00022485"/>
    </source>
</evidence>
<dbReference type="Gene3D" id="3.40.950.10">
    <property type="entry name" value="Fe-only Hydrogenase (Larger Subunit), Chain L, domain 3"/>
    <property type="match status" value="1"/>
</dbReference>
<organism evidence="8 9">
    <name type="scientific">Stecheria intestinalis</name>
    <dbReference type="NCBI Taxonomy" id="2606630"/>
    <lineage>
        <taxon>Bacteria</taxon>
        <taxon>Bacillati</taxon>
        <taxon>Bacillota</taxon>
        <taxon>Erysipelotrichia</taxon>
        <taxon>Erysipelotrichales</taxon>
        <taxon>Erysipelotrichaceae</taxon>
        <taxon>Stecheria</taxon>
    </lineage>
</organism>
<dbReference type="SUPFAM" id="SSF54862">
    <property type="entry name" value="4Fe-4S ferredoxins"/>
    <property type="match status" value="1"/>
</dbReference>
<keyword evidence="6" id="KW-0411">Iron-sulfur</keyword>
<evidence type="ECO:0000256" key="5">
    <source>
        <dbReference type="ARBA" id="ARBA00023004"/>
    </source>
</evidence>
<keyword evidence="2" id="KW-0004">4Fe-4S</keyword>
<dbReference type="SUPFAM" id="SSF53920">
    <property type="entry name" value="Fe-only hydrogenase"/>
    <property type="match status" value="1"/>
</dbReference>
<dbReference type="AlphaFoldDB" id="A0A7X2NRQ8"/>
<evidence type="ECO:0000256" key="4">
    <source>
        <dbReference type="ARBA" id="ARBA00022982"/>
    </source>
</evidence>
<keyword evidence="4" id="KW-0249">Electron transport</keyword>
<accession>A0A7X2NRQ8</accession>
<reference evidence="8 9" key="1">
    <citation type="submission" date="2019-08" db="EMBL/GenBank/DDBJ databases">
        <title>In-depth cultivation of the pig gut microbiome towards novel bacterial diversity and tailored functional studies.</title>
        <authorList>
            <person name="Wylensek D."/>
            <person name="Hitch T.C.A."/>
            <person name="Clavel T."/>
        </authorList>
    </citation>
    <scope>NUCLEOTIDE SEQUENCE [LARGE SCALE GENOMIC DNA]</scope>
    <source>
        <strain evidence="8 9">Oil+RF-744-GAM-WT-6</strain>
    </source>
</reference>
<dbReference type="InterPro" id="IPR017896">
    <property type="entry name" value="4Fe4S_Fe-S-bd"/>
</dbReference>
<evidence type="ECO:0000256" key="1">
    <source>
        <dbReference type="ARBA" id="ARBA00022448"/>
    </source>
</evidence>
<name>A0A7X2NRQ8_9FIRM</name>
<dbReference type="GO" id="GO:0046872">
    <property type="term" value="F:metal ion binding"/>
    <property type="evidence" value="ECO:0007669"/>
    <property type="project" value="UniProtKB-KW"/>
</dbReference>
<evidence type="ECO:0000256" key="3">
    <source>
        <dbReference type="ARBA" id="ARBA00022723"/>
    </source>
</evidence>
<dbReference type="Pfam" id="PF00037">
    <property type="entry name" value="Fer4"/>
    <property type="match status" value="2"/>
</dbReference>
<evidence type="ECO:0000259" key="7">
    <source>
        <dbReference type="PROSITE" id="PS51379"/>
    </source>
</evidence>
<dbReference type="RefSeq" id="WP_105302860.1">
    <property type="nucleotide sequence ID" value="NZ_VUMN01000009.1"/>
</dbReference>